<gene>
    <name evidence="4" type="ORF">O4213_23355</name>
</gene>
<dbReference type="PANTHER" id="PTHR36933:SF1">
    <property type="entry name" value="SLL0788 PROTEIN"/>
    <property type="match status" value="1"/>
</dbReference>
<feature type="transmembrane region" description="Helical" evidence="2">
    <location>
        <begin position="63"/>
        <end position="85"/>
    </location>
</feature>
<keyword evidence="2" id="KW-1133">Transmembrane helix</keyword>
<evidence type="ECO:0000256" key="2">
    <source>
        <dbReference type="SAM" id="Phobius"/>
    </source>
</evidence>
<dbReference type="InterPro" id="IPR012347">
    <property type="entry name" value="Ferritin-like"/>
</dbReference>
<feature type="domain" description="DUF305" evidence="3">
    <location>
        <begin position="104"/>
        <end position="278"/>
    </location>
</feature>
<dbReference type="Proteomes" id="UP001067235">
    <property type="component" value="Unassembled WGS sequence"/>
</dbReference>
<dbReference type="PANTHER" id="PTHR36933">
    <property type="entry name" value="SLL0788 PROTEIN"/>
    <property type="match status" value="1"/>
</dbReference>
<dbReference type="Pfam" id="PF03713">
    <property type="entry name" value="DUF305"/>
    <property type="match status" value="1"/>
</dbReference>
<comment type="caution">
    <text evidence="4">The sequence shown here is derived from an EMBL/GenBank/DDBJ whole genome shotgun (WGS) entry which is preliminary data.</text>
</comment>
<reference evidence="4" key="1">
    <citation type="submission" date="2022-12" db="EMBL/GenBank/DDBJ databases">
        <authorList>
            <person name="Krivoruchko A.V."/>
            <person name="Elkin A."/>
        </authorList>
    </citation>
    <scope>NUCLEOTIDE SEQUENCE</scope>
    <source>
        <strain evidence="4">IEGM 1388</strain>
    </source>
</reference>
<evidence type="ECO:0000313" key="5">
    <source>
        <dbReference type="Proteomes" id="UP001067235"/>
    </source>
</evidence>
<dbReference type="Gene3D" id="1.20.1260.10">
    <property type="match status" value="1"/>
</dbReference>
<evidence type="ECO:0000313" key="4">
    <source>
        <dbReference type="EMBL" id="MCZ4552946.1"/>
    </source>
</evidence>
<keyword evidence="2" id="KW-0812">Transmembrane</keyword>
<feature type="compositionally biased region" description="Acidic residues" evidence="1">
    <location>
        <begin position="1"/>
        <end position="10"/>
    </location>
</feature>
<evidence type="ECO:0000256" key="1">
    <source>
        <dbReference type="SAM" id="MobiDB-lite"/>
    </source>
</evidence>
<sequence length="289" mass="31027">MPVGTPDDESQNPPDPDSTTDTGGGSGANSTPETGKESTQDETEPSTAAGLAEPVPGHNRKQLSALLVLGAVALLLVGAVVGLLLRTTFDGGDDNRPAADSAAVGFSQDMIRHHQQAVEMATIELYGGSDPQVRSLAYDILTSQTNQVGQMQSWLSRWDYPLDNPGEPMSWMEGHSGGHAHGGAGTEPSTDMTMNMSDSGVPMPGMASTDDMNKLRTLQGAELDKYFLQLMLRHHQGGLEMMEFATEPDHVSEDYVRRLAQQMVNVQQSESDTMTKMLETRGAQPLPMN</sequence>
<protein>
    <submittedName>
        <fullName evidence="4">DUF305 domain-containing protein</fullName>
    </submittedName>
</protein>
<feature type="region of interest" description="Disordered" evidence="1">
    <location>
        <begin position="1"/>
        <end position="56"/>
    </location>
</feature>
<dbReference type="InterPro" id="IPR005183">
    <property type="entry name" value="DUF305_CopM-like"/>
</dbReference>
<dbReference type="RefSeq" id="WP_301573545.1">
    <property type="nucleotide sequence ID" value="NZ_JAPWIE010000007.1"/>
</dbReference>
<evidence type="ECO:0000259" key="3">
    <source>
        <dbReference type="Pfam" id="PF03713"/>
    </source>
</evidence>
<dbReference type="EMBL" id="JAPWIE010000007">
    <property type="protein sequence ID" value="MCZ4552946.1"/>
    <property type="molecule type" value="Genomic_DNA"/>
</dbReference>
<keyword evidence="2" id="KW-0472">Membrane</keyword>
<proteinExistence type="predicted"/>
<name>A0ABT4N3H0_GORRU</name>
<accession>A0ABT4N3H0</accession>
<organism evidence="4 5">
    <name type="scientific">Gordonia rubripertincta</name>
    <name type="common">Rhodococcus corallinus</name>
    <dbReference type="NCBI Taxonomy" id="36822"/>
    <lineage>
        <taxon>Bacteria</taxon>
        <taxon>Bacillati</taxon>
        <taxon>Actinomycetota</taxon>
        <taxon>Actinomycetes</taxon>
        <taxon>Mycobacteriales</taxon>
        <taxon>Gordoniaceae</taxon>
        <taxon>Gordonia</taxon>
    </lineage>
</organism>
<keyword evidence="5" id="KW-1185">Reference proteome</keyword>